<gene>
    <name evidence="5" type="ORF">AMELA_G00228200</name>
</gene>
<feature type="non-terminal residue" evidence="5">
    <location>
        <position position="266"/>
    </location>
</feature>
<dbReference type="GO" id="GO:0008194">
    <property type="term" value="F:UDP-glycosyltransferase activity"/>
    <property type="evidence" value="ECO:0007669"/>
    <property type="project" value="InterPro"/>
</dbReference>
<dbReference type="PANTHER" id="PTHR48043">
    <property type="entry name" value="EG:EG0003.4 PROTEIN-RELATED"/>
    <property type="match status" value="1"/>
</dbReference>
<name>A0A7J5ZWE4_AMEME</name>
<dbReference type="EMBL" id="JAAGNN010000021">
    <property type="protein sequence ID" value="KAF4074850.1"/>
    <property type="molecule type" value="Genomic_DNA"/>
</dbReference>
<evidence type="ECO:0000313" key="6">
    <source>
        <dbReference type="Proteomes" id="UP000593565"/>
    </source>
</evidence>
<keyword evidence="2" id="KW-0328">Glycosyltransferase</keyword>
<dbReference type="AlphaFoldDB" id="A0A7J5ZWE4"/>
<protein>
    <recommendedName>
        <fullName evidence="7">UDP-glucuronosyltransferase</fullName>
    </recommendedName>
</protein>
<evidence type="ECO:0000256" key="2">
    <source>
        <dbReference type="ARBA" id="ARBA00022676"/>
    </source>
</evidence>
<evidence type="ECO:0000256" key="3">
    <source>
        <dbReference type="ARBA" id="ARBA00022679"/>
    </source>
</evidence>
<dbReference type="SUPFAM" id="SSF53756">
    <property type="entry name" value="UDP-Glycosyltransferase/glycogen phosphorylase"/>
    <property type="match status" value="1"/>
</dbReference>
<dbReference type="Proteomes" id="UP000593565">
    <property type="component" value="Unassembled WGS sequence"/>
</dbReference>
<keyword evidence="6" id="KW-1185">Reference proteome</keyword>
<keyword evidence="4" id="KW-0732">Signal</keyword>
<dbReference type="InterPro" id="IPR002213">
    <property type="entry name" value="UDP_glucos_trans"/>
</dbReference>
<dbReference type="Gene3D" id="3.40.50.2000">
    <property type="entry name" value="Glycogen Phosphorylase B"/>
    <property type="match status" value="1"/>
</dbReference>
<evidence type="ECO:0008006" key="7">
    <source>
        <dbReference type="Google" id="ProtNLM"/>
    </source>
</evidence>
<reference evidence="5 6" key="1">
    <citation type="submission" date="2020-02" db="EMBL/GenBank/DDBJ databases">
        <title>A chromosome-scale genome assembly of the black bullhead catfish (Ameiurus melas).</title>
        <authorList>
            <person name="Wen M."/>
            <person name="Zham M."/>
            <person name="Cabau C."/>
            <person name="Klopp C."/>
            <person name="Donnadieu C."/>
            <person name="Roques C."/>
            <person name="Bouchez O."/>
            <person name="Lampietro C."/>
            <person name="Jouanno E."/>
            <person name="Herpin A."/>
            <person name="Louis A."/>
            <person name="Berthelot C."/>
            <person name="Parey E."/>
            <person name="Roest-Crollius H."/>
            <person name="Braasch I."/>
            <person name="Postlethwait J."/>
            <person name="Robinson-Rechavi M."/>
            <person name="Echchiki A."/>
            <person name="Begum T."/>
            <person name="Montfort J."/>
            <person name="Schartl M."/>
            <person name="Bobe J."/>
            <person name="Guiguen Y."/>
        </authorList>
    </citation>
    <scope>NUCLEOTIDE SEQUENCE [LARGE SCALE GENOMIC DNA]</scope>
    <source>
        <strain evidence="5">M_S1</strain>
        <tissue evidence="5">Blood</tissue>
    </source>
</reference>
<comment type="similarity">
    <text evidence="1">Belongs to the UDP-glycosyltransferase family.</text>
</comment>
<feature type="signal peptide" evidence="4">
    <location>
        <begin position="1"/>
        <end position="23"/>
    </location>
</feature>
<evidence type="ECO:0000313" key="5">
    <source>
        <dbReference type="EMBL" id="KAF4074850.1"/>
    </source>
</evidence>
<feature type="chain" id="PRO_5029853408" description="UDP-glucuronosyltransferase" evidence="4">
    <location>
        <begin position="24"/>
        <end position="266"/>
    </location>
</feature>
<dbReference type="InterPro" id="IPR050271">
    <property type="entry name" value="UDP-glycosyltransferase"/>
</dbReference>
<keyword evidence="3" id="KW-0808">Transferase</keyword>
<evidence type="ECO:0000256" key="1">
    <source>
        <dbReference type="ARBA" id="ARBA00009995"/>
    </source>
</evidence>
<sequence length="266" mass="30932">MNGLKMRNSGLVLLPLLVASVYSGKILVFPVDGSHWINMKIMIEALHARGHNITVMRASDSWYIEETSLLYTSITLGSSGYFEQEFIQNVISRLLEIMREGSMWARLKLEKEMWDMSLEMFENERKSFISMIEDQELMQSLRDAKYDVFITDPVVMSGPLLGHYLNLPLVFNVRWTIQGEGHFAIAPSPLSYVPLPMLELSDHMSFFERVLNVVMYMITELQIKYYIASNYNELCNEIFGPEVDYFELVQGADLWLFRVDFIFEFP</sequence>
<organism evidence="5 6">
    <name type="scientific">Ameiurus melas</name>
    <name type="common">Black bullhead</name>
    <name type="synonym">Silurus melas</name>
    <dbReference type="NCBI Taxonomy" id="219545"/>
    <lineage>
        <taxon>Eukaryota</taxon>
        <taxon>Metazoa</taxon>
        <taxon>Chordata</taxon>
        <taxon>Craniata</taxon>
        <taxon>Vertebrata</taxon>
        <taxon>Euteleostomi</taxon>
        <taxon>Actinopterygii</taxon>
        <taxon>Neopterygii</taxon>
        <taxon>Teleostei</taxon>
        <taxon>Ostariophysi</taxon>
        <taxon>Siluriformes</taxon>
        <taxon>Ictaluridae</taxon>
        <taxon>Ameiurus</taxon>
    </lineage>
</organism>
<dbReference type="PANTHER" id="PTHR48043:SF52">
    <property type="entry name" value="UDP GLUCURONOSYLTRANSFERASE 5 FAMILY POLYPEPTIDE B1-RELATED"/>
    <property type="match status" value="1"/>
</dbReference>
<proteinExistence type="inferred from homology"/>
<evidence type="ECO:0000256" key="4">
    <source>
        <dbReference type="SAM" id="SignalP"/>
    </source>
</evidence>
<dbReference type="Pfam" id="PF00201">
    <property type="entry name" value="UDPGT"/>
    <property type="match status" value="1"/>
</dbReference>
<accession>A0A7J5ZWE4</accession>
<dbReference type="FunFam" id="3.40.50.2000:FF:000203">
    <property type="entry name" value="UDP-glucuronosyltransferase"/>
    <property type="match status" value="1"/>
</dbReference>
<comment type="caution">
    <text evidence="5">The sequence shown here is derived from an EMBL/GenBank/DDBJ whole genome shotgun (WGS) entry which is preliminary data.</text>
</comment>